<sequence length="98" mass="11277">MTRKLTMGGKAPQTGYRVSHSHRRTKHVWLPNIQKRSLFSMALRQSFQMTLPTETLRSVDKAGGLDNFLLQIDTGLLNEPMRRLQARIRERATREATA</sequence>
<dbReference type="Gene3D" id="2.30.170.40">
    <property type="entry name" value="Ribosomal protein L28/L24"/>
    <property type="match status" value="1"/>
</dbReference>
<evidence type="ECO:0000256" key="4">
    <source>
        <dbReference type="ARBA" id="ARBA00035174"/>
    </source>
</evidence>
<comment type="caution">
    <text evidence="7">The sequence shown here is derived from an EMBL/GenBank/DDBJ whole genome shotgun (WGS) entry which is preliminary data.</text>
</comment>
<accession>A0ABQ0C5Y5</accession>
<proteinExistence type="inferred from homology"/>
<reference evidence="7 8" key="1">
    <citation type="submission" date="2024-05" db="EMBL/GenBank/DDBJ databases">
        <authorList>
            <consortium name="Candidatus Magnetaquicoccaceae bacterium FCR-1 genome sequencing consortium"/>
            <person name="Shimoshige H."/>
            <person name="Shimamura S."/>
            <person name="Taoka A."/>
            <person name="Kobayashi H."/>
            <person name="Maekawa T."/>
        </authorList>
    </citation>
    <scope>NUCLEOTIDE SEQUENCE [LARGE SCALE GENOMIC DNA]</scope>
    <source>
        <strain evidence="7 8">FCR-1</strain>
    </source>
</reference>
<keyword evidence="8" id="KW-1185">Reference proteome</keyword>
<dbReference type="InterPro" id="IPR034704">
    <property type="entry name" value="Ribosomal_bL28/bL31-like_sf"/>
</dbReference>
<evidence type="ECO:0000313" key="7">
    <source>
        <dbReference type="EMBL" id="GAB0056303.1"/>
    </source>
</evidence>
<comment type="similarity">
    <text evidence="1 5">Belongs to the bacterial ribosomal protein bL28 family.</text>
</comment>
<organism evidence="7 8">
    <name type="scientific">Candidatus Magnetaquiglobus chichijimensis</name>
    <dbReference type="NCBI Taxonomy" id="3141448"/>
    <lineage>
        <taxon>Bacteria</taxon>
        <taxon>Pseudomonadati</taxon>
        <taxon>Pseudomonadota</taxon>
        <taxon>Magnetococcia</taxon>
        <taxon>Magnetococcales</taxon>
        <taxon>Candidatus Magnetaquicoccaceae</taxon>
        <taxon>Candidatus Magnetaquiglobus</taxon>
    </lineage>
</organism>
<evidence type="ECO:0000256" key="1">
    <source>
        <dbReference type="ARBA" id="ARBA00008760"/>
    </source>
</evidence>
<dbReference type="HAMAP" id="MF_00373">
    <property type="entry name" value="Ribosomal_bL28"/>
    <property type="match status" value="1"/>
</dbReference>
<dbReference type="Proteomes" id="UP001628193">
    <property type="component" value="Unassembled WGS sequence"/>
</dbReference>
<feature type="region of interest" description="Disordered" evidence="6">
    <location>
        <begin position="1"/>
        <end position="23"/>
    </location>
</feature>
<evidence type="ECO:0000256" key="2">
    <source>
        <dbReference type="ARBA" id="ARBA00022980"/>
    </source>
</evidence>
<reference evidence="7 8" key="2">
    <citation type="submission" date="2024-09" db="EMBL/GenBank/DDBJ databases">
        <title>Draft genome sequence of Candidatus Magnetaquicoccaceae bacterium FCR-1.</title>
        <authorList>
            <person name="Shimoshige H."/>
            <person name="Shimamura S."/>
            <person name="Taoka A."/>
            <person name="Kobayashi H."/>
            <person name="Maekawa T."/>
        </authorList>
    </citation>
    <scope>NUCLEOTIDE SEQUENCE [LARGE SCALE GENOMIC DNA]</scope>
    <source>
        <strain evidence="7 8">FCR-1</strain>
    </source>
</reference>
<dbReference type="PANTHER" id="PTHR13528:SF2">
    <property type="entry name" value="LARGE RIBOSOMAL SUBUNIT PROTEIN BL28M"/>
    <property type="match status" value="1"/>
</dbReference>
<dbReference type="InterPro" id="IPR026569">
    <property type="entry name" value="Ribosomal_bL28"/>
</dbReference>
<evidence type="ECO:0000256" key="3">
    <source>
        <dbReference type="ARBA" id="ARBA00023274"/>
    </source>
</evidence>
<keyword evidence="3 5" id="KW-0687">Ribonucleoprotein</keyword>
<name>A0ABQ0C5Y5_9PROT</name>
<dbReference type="InterPro" id="IPR037147">
    <property type="entry name" value="Ribosomal_bL28_sf"/>
</dbReference>
<evidence type="ECO:0000256" key="6">
    <source>
        <dbReference type="SAM" id="MobiDB-lite"/>
    </source>
</evidence>
<evidence type="ECO:0000256" key="5">
    <source>
        <dbReference type="HAMAP-Rule" id="MF_00373"/>
    </source>
</evidence>
<protein>
    <recommendedName>
        <fullName evidence="4 5">Large ribosomal subunit protein bL28</fullName>
    </recommendedName>
</protein>
<gene>
    <name evidence="5" type="primary">rpmB</name>
    <name evidence="7" type="ORF">SIID45300_00609</name>
</gene>
<dbReference type="InterPro" id="IPR001383">
    <property type="entry name" value="Ribosomal_bL28_bact-type"/>
</dbReference>
<keyword evidence="2 5" id="KW-0689">Ribosomal protein</keyword>
<dbReference type="SUPFAM" id="SSF143800">
    <property type="entry name" value="L28p-like"/>
    <property type="match status" value="1"/>
</dbReference>
<dbReference type="PANTHER" id="PTHR13528">
    <property type="entry name" value="39S RIBOSOMAL PROTEIN L28, MITOCHONDRIAL"/>
    <property type="match status" value="1"/>
</dbReference>
<dbReference type="RefSeq" id="WP_420904015.1">
    <property type="nucleotide sequence ID" value="NZ_BAAFGK010000002.1"/>
</dbReference>
<dbReference type="Pfam" id="PF00830">
    <property type="entry name" value="Ribosomal_L28"/>
    <property type="match status" value="1"/>
</dbReference>
<dbReference type="EMBL" id="BAAFGK010000002">
    <property type="protein sequence ID" value="GAB0056303.1"/>
    <property type="molecule type" value="Genomic_DNA"/>
</dbReference>
<dbReference type="NCBIfam" id="TIGR00009">
    <property type="entry name" value="L28"/>
    <property type="match status" value="1"/>
</dbReference>
<evidence type="ECO:0000313" key="8">
    <source>
        <dbReference type="Proteomes" id="UP001628193"/>
    </source>
</evidence>